<dbReference type="Proteomes" id="UP000287651">
    <property type="component" value="Unassembled WGS sequence"/>
</dbReference>
<feature type="compositionally biased region" description="Basic and acidic residues" evidence="1">
    <location>
        <begin position="1"/>
        <end position="19"/>
    </location>
</feature>
<reference evidence="2 3" key="1">
    <citation type="journal article" date="2014" name="Agronomy (Basel)">
        <title>A Draft Genome Sequence for Ensete ventricosum, the Drought-Tolerant Tree Against Hunger.</title>
        <authorList>
            <person name="Harrison J."/>
            <person name="Moore K.A."/>
            <person name="Paszkiewicz K."/>
            <person name="Jones T."/>
            <person name="Grant M."/>
            <person name="Ambacheew D."/>
            <person name="Muzemil S."/>
            <person name="Studholme D.J."/>
        </authorList>
    </citation>
    <scope>NUCLEOTIDE SEQUENCE [LARGE SCALE GENOMIC DNA]</scope>
</reference>
<sequence length="130" mass="15105">MESRKKESATAVGTDERPVKKPSGLYNRRRNETKKERSETLDRRQPKTIRDRLEKEEEGVRIKKKKGGETGRRDVKSTRSQRPPAGSEAPRKVYAVNTDGKYSDASRTAIWYRNRRFVGRNPRLMNSLID</sequence>
<evidence type="ECO:0000313" key="2">
    <source>
        <dbReference type="EMBL" id="RRT69566.1"/>
    </source>
</evidence>
<name>A0A427A030_ENSVE</name>
<feature type="compositionally biased region" description="Basic and acidic residues" evidence="1">
    <location>
        <begin position="29"/>
        <end position="77"/>
    </location>
</feature>
<dbReference type="AlphaFoldDB" id="A0A427A030"/>
<protein>
    <submittedName>
        <fullName evidence="2">Uncharacterized protein</fullName>
    </submittedName>
</protein>
<gene>
    <name evidence="2" type="ORF">B296_00008650</name>
</gene>
<organism evidence="2 3">
    <name type="scientific">Ensete ventricosum</name>
    <name type="common">Abyssinian banana</name>
    <name type="synonym">Musa ensete</name>
    <dbReference type="NCBI Taxonomy" id="4639"/>
    <lineage>
        <taxon>Eukaryota</taxon>
        <taxon>Viridiplantae</taxon>
        <taxon>Streptophyta</taxon>
        <taxon>Embryophyta</taxon>
        <taxon>Tracheophyta</taxon>
        <taxon>Spermatophyta</taxon>
        <taxon>Magnoliopsida</taxon>
        <taxon>Liliopsida</taxon>
        <taxon>Zingiberales</taxon>
        <taxon>Musaceae</taxon>
        <taxon>Ensete</taxon>
    </lineage>
</organism>
<comment type="caution">
    <text evidence="2">The sequence shown here is derived from an EMBL/GenBank/DDBJ whole genome shotgun (WGS) entry which is preliminary data.</text>
</comment>
<proteinExistence type="predicted"/>
<feature type="region of interest" description="Disordered" evidence="1">
    <location>
        <begin position="1"/>
        <end position="92"/>
    </location>
</feature>
<dbReference type="EMBL" id="AMZH03004304">
    <property type="protein sequence ID" value="RRT69566.1"/>
    <property type="molecule type" value="Genomic_DNA"/>
</dbReference>
<accession>A0A427A030</accession>
<evidence type="ECO:0000256" key="1">
    <source>
        <dbReference type="SAM" id="MobiDB-lite"/>
    </source>
</evidence>
<evidence type="ECO:0000313" key="3">
    <source>
        <dbReference type="Proteomes" id="UP000287651"/>
    </source>
</evidence>